<evidence type="ECO:0008006" key="3">
    <source>
        <dbReference type="Google" id="ProtNLM"/>
    </source>
</evidence>
<accession>A0ABP6U889</accession>
<evidence type="ECO:0000313" key="2">
    <source>
        <dbReference type="Proteomes" id="UP001501455"/>
    </source>
</evidence>
<organism evidence="1 2">
    <name type="scientific">Streptomyces prasinosporus</name>
    <dbReference type="NCBI Taxonomy" id="68256"/>
    <lineage>
        <taxon>Bacteria</taxon>
        <taxon>Bacillati</taxon>
        <taxon>Actinomycetota</taxon>
        <taxon>Actinomycetes</taxon>
        <taxon>Kitasatosporales</taxon>
        <taxon>Streptomycetaceae</taxon>
        <taxon>Streptomyces</taxon>
        <taxon>Streptomyces albogriseolus group</taxon>
    </lineage>
</organism>
<evidence type="ECO:0000313" key="1">
    <source>
        <dbReference type="EMBL" id="GAA3503124.1"/>
    </source>
</evidence>
<sequence length="137" mass="14943">MSKPIRHALERALALILALLFPATGRRRRRGRLGPAHAAPRTLSGLRLFVHRAAVPVLAELLAQRTTSRTGRRSDDSVPLDDAGPLVRPYLLAHERRQRQVERRAALVLALDGIDVGPWVIHGHRIGTSAVSLGVAA</sequence>
<gene>
    <name evidence="1" type="ORF">GCM10019016_102340</name>
</gene>
<dbReference type="EMBL" id="BAAAXF010000073">
    <property type="protein sequence ID" value="GAA3503124.1"/>
    <property type="molecule type" value="Genomic_DNA"/>
</dbReference>
<reference evidence="2" key="1">
    <citation type="journal article" date="2019" name="Int. J. Syst. Evol. Microbiol.">
        <title>The Global Catalogue of Microorganisms (GCM) 10K type strain sequencing project: providing services to taxonomists for standard genome sequencing and annotation.</title>
        <authorList>
            <consortium name="The Broad Institute Genomics Platform"/>
            <consortium name="The Broad Institute Genome Sequencing Center for Infectious Disease"/>
            <person name="Wu L."/>
            <person name="Ma J."/>
        </authorList>
    </citation>
    <scope>NUCLEOTIDE SEQUENCE [LARGE SCALE GENOMIC DNA]</scope>
    <source>
        <strain evidence="2">JCM 4816</strain>
    </source>
</reference>
<dbReference type="Proteomes" id="UP001501455">
    <property type="component" value="Unassembled WGS sequence"/>
</dbReference>
<name>A0ABP6U889_9ACTN</name>
<protein>
    <recommendedName>
        <fullName evidence="3">Secreted protein</fullName>
    </recommendedName>
</protein>
<proteinExistence type="predicted"/>
<comment type="caution">
    <text evidence="1">The sequence shown here is derived from an EMBL/GenBank/DDBJ whole genome shotgun (WGS) entry which is preliminary data.</text>
</comment>
<keyword evidence="2" id="KW-1185">Reference proteome</keyword>
<dbReference type="RefSeq" id="WP_193457940.1">
    <property type="nucleotide sequence ID" value="NZ_BAAAXF010000073.1"/>
</dbReference>